<dbReference type="STRING" id="292462.AWC05_20480"/>
<organism evidence="1 2">
    <name type="scientific">Mycobacterium florentinum</name>
    <dbReference type="NCBI Taxonomy" id="292462"/>
    <lineage>
        <taxon>Bacteria</taxon>
        <taxon>Bacillati</taxon>
        <taxon>Actinomycetota</taxon>
        <taxon>Actinomycetes</taxon>
        <taxon>Mycobacteriales</taxon>
        <taxon>Mycobacteriaceae</taxon>
        <taxon>Mycobacterium</taxon>
        <taxon>Mycobacterium simiae complex</taxon>
    </lineage>
</organism>
<dbReference type="EMBL" id="LQOV01000014">
    <property type="protein sequence ID" value="ORV53123.1"/>
    <property type="molecule type" value="Genomic_DNA"/>
</dbReference>
<evidence type="ECO:0000313" key="2">
    <source>
        <dbReference type="Proteomes" id="UP000193010"/>
    </source>
</evidence>
<reference evidence="1 2" key="1">
    <citation type="submission" date="2016-01" db="EMBL/GenBank/DDBJ databases">
        <title>The new phylogeny of the genus Mycobacterium.</title>
        <authorList>
            <person name="Tarcisio F."/>
            <person name="Conor M."/>
            <person name="Antonella G."/>
            <person name="Elisabetta G."/>
            <person name="Giulia F.S."/>
            <person name="Sara T."/>
            <person name="Anna F."/>
            <person name="Clotilde B."/>
            <person name="Roberto B."/>
            <person name="Veronica D.S."/>
            <person name="Fabio R."/>
            <person name="Monica P."/>
            <person name="Olivier J."/>
            <person name="Enrico T."/>
            <person name="Nicola S."/>
        </authorList>
    </citation>
    <scope>NUCLEOTIDE SEQUENCE [LARGE SCALE GENOMIC DNA]</scope>
    <source>
        <strain evidence="1 2">DSM 44852</strain>
    </source>
</reference>
<sequence length="179" mass="19655">MGQLPTFISTIAALGGKAYLMNLNALLRKAAATAAVSAVLTGGAVFTCGSASASGWDALDVVINEFRPLAGQILSEGSHIPVSPTEAESLVTRTRGILSSTVRSDDDNDRWTRYWRSGCKVNKQVHRGFKVEQVLQEYQLFGYDRERVFDMHKSLEQIWYDGKKGSSVANSICKRVFGY</sequence>
<dbReference type="AlphaFoldDB" id="A0A1X1U8J0"/>
<proteinExistence type="predicted"/>
<gene>
    <name evidence="1" type="ORF">AWC05_20480</name>
</gene>
<comment type="caution">
    <text evidence="1">The sequence shown here is derived from an EMBL/GenBank/DDBJ whole genome shotgun (WGS) entry which is preliminary data.</text>
</comment>
<protein>
    <submittedName>
        <fullName evidence="1">Uncharacterized protein</fullName>
    </submittedName>
</protein>
<keyword evidence="2" id="KW-1185">Reference proteome</keyword>
<evidence type="ECO:0000313" key="1">
    <source>
        <dbReference type="EMBL" id="ORV53123.1"/>
    </source>
</evidence>
<accession>A0A1X1U8J0</accession>
<name>A0A1X1U8J0_MYCFL</name>
<dbReference type="Proteomes" id="UP000193010">
    <property type="component" value="Unassembled WGS sequence"/>
</dbReference>